<keyword evidence="2" id="KW-1185">Reference proteome</keyword>
<dbReference type="AlphaFoldDB" id="A1ZIC6"/>
<name>A1ZIC6_MICM2</name>
<gene>
    <name evidence="1" type="ORF">M23134_05666</name>
</gene>
<dbReference type="EMBL" id="AAWS01000009">
    <property type="protein sequence ID" value="EAY29794.1"/>
    <property type="molecule type" value="Genomic_DNA"/>
</dbReference>
<dbReference type="RefSeq" id="WP_004155584.1">
    <property type="nucleotide sequence ID" value="NZ_AAWS01000009.1"/>
</dbReference>
<comment type="caution">
    <text evidence="1">The sequence shown here is derived from an EMBL/GenBank/DDBJ whole genome shotgun (WGS) entry which is preliminary data.</text>
</comment>
<dbReference type="Proteomes" id="UP000004095">
    <property type="component" value="Unassembled WGS sequence"/>
</dbReference>
<protein>
    <submittedName>
        <fullName evidence="1">Uncharacterized protein</fullName>
    </submittedName>
</protein>
<organism evidence="1 2">
    <name type="scientific">Microscilla marina ATCC 23134</name>
    <dbReference type="NCBI Taxonomy" id="313606"/>
    <lineage>
        <taxon>Bacteria</taxon>
        <taxon>Pseudomonadati</taxon>
        <taxon>Bacteroidota</taxon>
        <taxon>Cytophagia</taxon>
        <taxon>Cytophagales</taxon>
        <taxon>Microscillaceae</taxon>
        <taxon>Microscilla</taxon>
    </lineage>
</organism>
<reference evidence="1 2" key="1">
    <citation type="submission" date="2007-01" db="EMBL/GenBank/DDBJ databases">
        <authorList>
            <person name="Haygood M."/>
            <person name="Podell S."/>
            <person name="Anderson C."/>
            <person name="Hopkinson B."/>
            <person name="Roe K."/>
            <person name="Barbeau K."/>
            <person name="Gaasterland T."/>
            <person name="Ferriera S."/>
            <person name="Johnson J."/>
            <person name="Kravitz S."/>
            <person name="Beeson K."/>
            <person name="Sutton G."/>
            <person name="Rogers Y.-H."/>
            <person name="Friedman R."/>
            <person name="Frazier M."/>
            <person name="Venter J.C."/>
        </authorList>
    </citation>
    <scope>NUCLEOTIDE SEQUENCE [LARGE SCALE GENOMIC DNA]</scope>
    <source>
        <strain evidence="1 2">ATCC 23134</strain>
    </source>
</reference>
<evidence type="ECO:0000313" key="1">
    <source>
        <dbReference type="EMBL" id="EAY29794.1"/>
    </source>
</evidence>
<accession>A1ZIC6</accession>
<proteinExistence type="predicted"/>
<sequence>MEKFQEISNDIRNKVIDWKNNAFSRTEIIDKLMTVYQLSESKATHIVNNIYTMHALLEMATHSGGHAANDVRLMGT</sequence>
<evidence type="ECO:0000313" key="2">
    <source>
        <dbReference type="Proteomes" id="UP000004095"/>
    </source>
</evidence>